<organism evidence="1 2">
    <name type="scientific">Microcella putealis</name>
    <dbReference type="NCBI Taxonomy" id="337005"/>
    <lineage>
        <taxon>Bacteria</taxon>
        <taxon>Bacillati</taxon>
        <taxon>Actinomycetota</taxon>
        <taxon>Actinomycetes</taxon>
        <taxon>Micrococcales</taxon>
        <taxon>Microbacteriaceae</taxon>
        <taxon>Microcella</taxon>
    </lineage>
</organism>
<evidence type="ECO:0000313" key="1">
    <source>
        <dbReference type="EMBL" id="RZS58975.1"/>
    </source>
</evidence>
<comment type="caution">
    <text evidence="1">The sequence shown here is derived from an EMBL/GenBank/DDBJ whole genome shotgun (WGS) entry which is preliminary data.</text>
</comment>
<reference evidence="1 2" key="1">
    <citation type="journal article" date="2015" name="Stand. Genomic Sci.">
        <title>Genomic Encyclopedia of Bacterial and Archaeal Type Strains, Phase III: the genomes of soil and plant-associated and newly described type strains.</title>
        <authorList>
            <person name="Whitman W.B."/>
            <person name="Woyke T."/>
            <person name="Klenk H.P."/>
            <person name="Zhou Y."/>
            <person name="Lilburn T.G."/>
            <person name="Beck B.J."/>
            <person name="De Vos P."/>
            <person name="Vandamme P."/>
            <person name="Eisen J.A."/>
            <person name="Garrity G."/>
            <person name="Hugenholtz P."/>
            <person name="Kyrpides N.C."/>
        </authorList>
    </citation>
    <scope>NUCLEOTIDE SEQUENCE [LARGE SCALE GENOMIC DNA]</scope>
    <source>
        <strain evidence="1 2">CV2</strain>
    </source>
</reference>
<dbReference type="OrthoDB" id="5124104at2"/>
<dbReference type="EMBL" id="SGWW01000001">
    <property type="protein sequence ID" value="RZS58975.1"/>
    <property type="molecule type" value="Genomic_DNA"/>
</dbReference>
<dbReference type="Proteomes" id="UP000293519">
    <property type="component" value="Unassembled WGS sequence"/>
</dbReference>
<name>A0A4Q7LV18_9MICO</name>
<sequence length="119" mass="12947">MTDIPQGLNARGSIFWEEIHDDLEFDARDAAIVLEACRVLDVIDELTAAVDRDGVMTVGSTGQPVVHPGVAEIRMQQATFARLMGSLKLPDDDAANDRFRHERAKAGAAARWYGPKAVG</sequence>
<gene>
    <name evidence="1" type="ORF">EV141_0188</name>
</gene>
<proteinExistence type="predicted"/>
<dbReference type="AlphaFoldDB" id="A0A4Q7LV18"/>
<protein>
    <recommendedName>
        <fullName evidence="3">Phage terminase small subunit</fullName>
    </recommendedName>
</protein>
<evidence type="ECO:0000313" key="2">
    <source>
        <dbReference type="Proteomes" id="UP000293519"/>
    </source>
</evidence>
<dbReference type="RefSeq" id="WP_130484108.1">
    <property type="nucleotide sequence ID" value="NZ_SGWW01000001.1"/>
</dbReference>
<evidence type="ECO:0008006" key="3">
    <source>
        <dbReference type="Google" id="ProtNLM"/>
    </source>
</evidence>
<keyword evidence="2" id="KW-1185">Reference proteome</keyword>
<accession>A0A4Q7LV18</accession>